<name>A0A6J4LU38_9BACT</name>
<sequence length="96" mass="10811">VRGARPRRAAAPRRRVPPHAARARRPARRADGRLHRMGAARASPGRRRPVGGRGADRGGLPPLQRPPRRRRLDRSRGGGHRRGRLREPRRGAQRVL</sequence>
<feature type="non-terminal residue" evidence="2">
    <location>
        <position position="1"/>
    </location>
</feature>
<accession>A0A6J4LU38</accession>
<organism evidence="2">
    <name type="scientific">uncultured Gemmatimonadaceae bacterium</name>
    <dbReference type="NCBI Taxonomy" id="246130"/>
    <lineage>
        <taxon>Bacteria</taxon>
        <taxon>Pseudomonadati</taxon>
        <taxon>Gemmatimonadota</taxon>
        <taxon>Gemmatimonadia</taxon>
        <taxon>Gemmatimonadales</taxon>
        <taxon>Gemmatimonadaceae</taxon>
        <taxon>environmental samples</taxon>
    </lineage>
</organism>
<reference evidence="2" key="1">
    <citation type="submission" date="2020-02" db="EMBL/GenBank/DDBJ databases">
        <authorList>
            <person name="Meier V. D."/>
        </authorList>
    </citation>
    <scope>NUCLEOTIDE SEQUENCE</scope>
    <source>
        <strain evidence="2">AVDCRST_MAG11</strain>
    </source>
</reference>
<protein>
    <submittedName>
        <fullName evidence="2">Uncharacterized protein</fullName>
    </submittedName>
</protein>
<feature type="compositionally biased region" description="Basic residues" evidence="1">
    <location>
        <begin position="1"/>
        <end position="27"/>
    </location>
</feature>
<dbReference type="AlphaFoldDB" id="A0A6J4LU38"/>
<feature type="compositionally biased region" description="Basic residues" evidence="1">
    <location>
        <begin position="66"/>
        <end position="84"/>
    </location>
</feature>
<dbReference type="EMBL" id="CADCTU010000623">
    <property type="protein sequence ID" value="CAA9338164.1"/>
    <property type="molecule type" value="Genomic_DNA"/>
</dbReference>
<feature type="region of interest" description="Disordered" evidence="1">
    <location>
        <begin position="1"/>
        <end position="96"/>
    </location>
</feature>
<feature type="non-terminal residue" evidence="2">
    <location>
        <position position="96"/>
    </location>
</feature>
<evidence type="ECO:0000256" key="1">
    <source>
        <dbReference type="SAM" id="MobiDB-lite"/>
    </source>
</evidence>
<gene>
    <name evidence="2" type="ORF">AVDCRST_MAG11-2837</name>
</gene>
<evidence type="ECO:0000313" key="2">
    <source>
        <dbReference type="EMBL" id="CAA9338164.1"/>
    </source>
</evidence>
<proteinExistence type="predicted"/>